<evidence type="ECO:0000256" key="2">
    <source>
        <dbReference type="ARBA" id="ARBA00006432"/>
    </source>
</evidence>
<dbReference type="GO" id="GO:0050563">
    <property type="term" value="F:trans-feruloyl-CoA synthase activity"/>
    <property type="evidence" value="ECO:0007669"/>
    <property type="project" value="UniProtKB-ARBA"/>
</dbReference>
<evidence type="ECO:0000256" key="7">
    <source>
        <dbReference type="ARBA" id="ARBA00023051"/>
    </source>
</evidence>
<gene>
    <name evidence="12" type="ORF">LIER_39791</name>
</gene>
<comment type="pathway">
    <text evidence="1">Phytoalexin biosynthesis; 3,4',5-trihydroxystilbene biosynthesis; 3,4',5-trihydroxystilbene from trans-4-coumarate: step 1/2.</text>
</comment>
<keyword evidence="6" id="KW-0067">ATP-binding</keyword>
<dbReference type="EMBL" id="BAABME010021878">
    <property type="protein sequence ID" value="GAA0164458.1"/>
    <property type="molecule type" value="Genomic_DNA"/>
</dbReference>
<dbReference type="GO" id="GO:0005777">
    <property type="term" value="C:peroxisome"/>
    <property type="evidence" value="ECO:0007669"/>
    <property type="project" value="TreeGrafter"/>
</dbReference>
<evidence type="ECO:0000256" key="5">
    <source>
        <dbReference type="ARBA" id="ARBA00022741"/>
    </source>
</evidence>
<keyword evidence="4 12" id="KW-0436">Ligase</keyword>
<reference evidence="12 13" key="1">
    <citation type="submission" date="2024-01" db="EMBL/GenBank/DDBJ databases">
        <title>The complete chloroplast genome sequence of Lithospermum erythrorhizon: insights into the phylogenetic relationship among Boraginaceae species and the maternal lineages of purple gromwells.</title>
        <authorList>
            <person name="Okada T."/>
            <person name="Watanabe K."/>
        </authorList>
    </citation>
    <scope>NUCLEOTIDE SEQUENCE [LARGE SCALE GENOMIC DNA]</scope>
</reference>
<feature type="domain" description="AMP-binding enzyme C-terminal" evidence="11">
    <location>
        <begin position="472"/>
        <end position="546"/>
    </location>
</feature>
<accession>A0AAV3QMY0</accession>
<dbReference type="GO" id="GO:0009698">
    <property type="term" value="P:phenylpropanoid metabolic process"/>
    <property type="evidence" value="ECO:0007669"/>
    <property type="project" value="UniProtKB-KW"/>
</dbReference>
<dbReference type="EC" id="6.2.1.12" evidence="3"/>
<dbReference type="FunFam" id="3.30.300.30:FF:000007">
    <property type="entry name" value="4-coumarate--CoA ligase 2"/>
    <property type="match status" value="1"/>
</dbReference>
<keyword evidence="9" id="KW-0472">Membrane</keyword>
<dbReference type="InterPro" id="IPR042099">
    <property type="entry name" value="ANL_N_sf"/>
</dbReference>
<keyword evidence="9" id="KW-0812">Transmembrane</keyword>
<keyword evidence="9" id="KW-1133">Transmembrane helix</keyword>
<dbReference type="Gene3D" id="3.40.50.12780">
    <property type="entry name" value="N-terminal domain of ligase-like"/>
    <property type="match status" value="1"/>
</dbReference>
<dbReference type="GO" id="GO:0006744">
    <property type="term" value="P:ubiquinone biosynthetic process"/>
    <property type="evidence" value="ECO:0007669"/>
    <property type="project" value="TreeGrafter"/>
</dbReference>
<dbReference type="Proteomes" id="UP001454036">
    <property type="component" value="Unassembled WGS sequence"/>
</dbReference>
<evidence type="ECO:0000259" key="10">
    <source>
        <dbReference type="Pfam" id="PF00501"/>
    </source>
</evidence>
<feature type="domain" description="AMP-dependent synthetase/ligase" evidence="10">
    <location>
        <begin position="58"/>
        <end position="420"/>
    </location>
</feature>
<evidence type="ECO:0000313" key="13">
    <source>
        <dbReference type="Proteomes" id="UP001454036"/>
    </source>
</evidence>
<organism evidence="12 13">
    <name type="scientific">Lithospermum erythrorhizon</name>
    <name type="common">Purple gromwell</name>
    <name type="synonym">Lithospermum officinale var. erythrorhizon</name>
    <dbReference type="NCBI Taxonomy" id="34254"/>
    <lineage>
        <taxon>Eukaryota</taxon>
        <taxon>Viridiplantae</taxon>
        <taxon>Streptophyta</taxon>
        <taxon>Embryophyta</taxon>
        <taxon>Tracheophyta</taxon>
        <taxon>Spermatophyta</taxon>
        <taxon>Magnoliopsida</taxon>
        <taxon>eudicotyledons</taxon>
        <taxon>Gunneridae</taxon>
        <taxon>Pentapetalae</taxon>
        <taxon>asterids</taxon>
        <taxon>lamiids</taxon>
        <taxon>Boraginales</taxon>
        <taxon>Boraginaceae</taxon>
        <taxon>Boraginoideae</taxon>
        <taxon>Lithospermeae</taxon>
        <taxon>Lithospermum</taxon>
    </lineage>
</organism>
<dbReference type="SUPFAM" id="SSF56801">
    <property type="entry name" value="Acetyl-CoA synthetase-like"/>
    <property type="match status" value="1"/>
</dbReference>
<sequence length="560" mass="61027">MAEILRAFPQTSSKTFSDEASYPYWYSPETGIYQSKHTPVALPTEPFVDAVSYIFSHKHDGVTALIDSSSGVSIPYSQLYSSVKAIASGLHQMGVQQGDVVLISLPNSIIFPIIFLGVLSIGAIVAPMNPVSNPLEIKKQTKDCKVKFAFTTPEKVDQVSKALNLPAIPVSENITPGSIFHKIISSDPNLAPKPRISQEDTAAIMFSSGTTGACKGVVLTHRNFISMVALFVRFESSQYSFTPSKNVYIAVLPMFHIFGLAQFVTGLLSLGTTIVVMKKFNPDEMVKAISKYGVTHFPVVPPLITALTKKAKSMDVKKGNFLRSLKQVSSGAAPLTTKLIQELVQALPHVDFIQGYGMTETTAVATRGYNTKDLKNYTSVGLLAPNSEAKVVDFVSGATMPPGGVGELWLRSPGVMNGYLNNIKETMSTVDTEGWLHTGDIVYFDQDGYLYVIDRLKEVIKYKGFQISPADLESVLMSHPEVADAAVTAVTDEEAGEIPVAFVVRKKGSELSEESLMDFVSTKVSPYKKVRKVCFTNSVPRSAAGKIIRRELKMILPSRL</sequence>
<dbReference type="PANTHER" id="PTHR24096:SF149">
    <property type="entry name" value="AMP-BINDING DOMAIN-CONTAINING PROTEIN-RELATED"/>
    <property type="match status" value="1"/>
</dbReference>
<dbReference type="FunFam" id="3.40.50.12780:FF:000003">
    <property type="entry name" value="Long-chain-fatty-acid--CoA ligase FadD"/>
    <property type="match status" value="1"/>
</dbReference>
<feature type="transmembrane region" description="Helical" evidence="9">
    <location>
        <begin position="100"/>
        <end position="126"/>
    </location>
</feature>
<proteinExistence type="inferred from homology"/>
<evidence type="ECO:0000256" key="3">
    <source>
        <dbReference type="ARBA" id="ARBA00012959"/>
    </source>
</evidence>
<comment type="catalytic activity">
    <reaction evidence="8">
        <text>(E)-4-coumarate + ATP + CoA = (E)-4-coumaroyl-CoA + AMP + diphosphate</text>
        <dbReference type="Rhea" id="RHEA:19641"/>
        <dbReference type="ChEBI" id="CHEBI:12876"/>
        <dbReference type="ChEBI" id="CHEBI:30616"/>
        <dbReference type="ChEBI" id="CHEBI:33019"/>
        <dbReference type="ChEBI" id="CHEBI:57287"/>
        <dbReference type="ChEBI" id="CHEBI:85008"/>
        <dbReference type="ChEBI" id="CHEBI:456215"/>
        <dbReference type="EC" id="6.2.1.12"/>
    </reaction>
    <physiologicalReaction direction="left-to-right" evidence="8">
        <dbReference type="Rhea" id="RHEA:19642"/>
    </physiologicalReaction>
</comment>
<dbReference type="Gene3D" id="3.30.300.30">
    <property type="match status" value="1"/>
</dbReference>
<dbReference type="InterPro" id="IPR025110">
    <property type="entry name" value="AMP-bd_C"/>
</dbReference>
<dbReference type="AlphaFoldDB" id="A0AAV3QMY0"/>
<evidence type="ECO:0000313" key="12">
    <source>
        <dbReference type="EMBL" id="GAA0164458.1"/>
    </source>
</evidence>
<comment type="similarity">
    <text evidence="2">Belongs to the ATP-dependent AMP-binding enzyme family.</text>
</comment>
<evidence type="ECO:0000256" key="9">
    <source>
        <dbReference type="SAM" id="Phobius"/>
    </source>
</evidence>
<dbReference type="GO" id="GO:0016207">
    <property type="term" value="F:4-coumarate-CoA ligase activity"/>
    <property type="evidence" value="ECO:0007669"/>
    <property type="project" value="UniProtKB-EC"/>
</dbReference>
<feature type="transmembrane region" description="Helical" evidence="9">
    <location>
        <begin position="247"/>
        <end position="277"/>
    </location>
</feature>
<dbReference type="CDD" id="cd05904">
    <property type="entry name" value="4CL"/>
    <property type="match status" value="1"/>
</dbReference>
<dbReference type="GO" id="GO:0005524">
    <property type="term" value="F:ATP binding"/>
    <property type="evidence" value="ECO:0007669"/>
    <property type="project" value="UniProtKB-KW"/>
</dbReference>
<comment type="caution">
    <text evidence="12">The sequence shown here is derived from an EMBL/GenBank/DDBJ whole genome shotgun (WGS) entry which is preliminary data.</text>
</comment>
<evidence type="ECO:0000259" key="11">
    <source>
        <dbReference type="Pfam" id="PF13193"/>
    </source>
</evidence>
<dbReference type="GO" id="GO:0106286">
    <property type="term" value="F:(E)-caffeate-CoA ligase activity"/>
    <property type="evidence" value="ECO:0007669"/>
    <property type="project" value="UniProtKB-ARBA"/>
</dbReference>
<dbReference type="InterPro" id="IPR045851">
    <property type="entry name" value="AMP-bd_C_sf"/>
</dbReference>
<dbReference type="InterPro" id="IPR000873">
    <property type="entry name" value="AMP-dep_synth/lig_dom"/>
</dbReference>
<dbReference type="Pfam" id="PF00501">
    <property type="entry name" value="AMP-binding"/>
    <property type="match status" value="1"/>
</dbReference>
<keyword evidence="5" id="KW-0547">Nucleotide-binding</keyword>
<name>A0AAV3QMY0_LITER</name>
<dbReference type="PANTHER" id="PTHR24096">
    <property type="entry name" value="LONG-CHAIN-FATTY-ACID--COA LIGASE"/>
    <property type="match status" value="1"/>
</dbReference>
<dbReference type="Pfam" id="PF13193">
    <property type="entry name" value="AMP-binding_C"/>
    <property type="match status" value="1"/>
</dbReference>
<evidence type="ECO:0000256" key="4">
    <source>
        <dbReference type="ARBA" id="ARBA00022598"/>
    </source>
</evidence>
<keyword evidence="7" id="KW-0587">Phenylpropanoid metabolism</keyword>
<evidence type="ECO:0000256" key="8">
    <source>
        <dbReference type="ARBA" id="ARBA00034252"/>
    </source>
</evidence>
<keyword evidence="13" id="KW-1185">Reference proteome</keyword>
<evidence type="ECO:0000256" key="1">
    <source>
        <dbReference type="ARBA" id="ARBA00004930"/>
    </source>
</evidence>
<evidence type="ECO:0000256" key="6">
    <source>
        <dbReference type="ARBA" id="ARBA00022840"/>
    </source>
</evidence>
<protein>
    <recommendedName>
        <fullName evidence="3">4-coumarate--CoA ligase</fullName>
        <ecNumber evidence="3">6.2.1.12</ecNumber>
    </recommendedName>
</protein>